<evidence type="ECO:0000256" key="9">
    <source>
        <dbReference type="HAMAP-Rule" id="MF_00365"/>
    </source>
</evidence>
<keyword evidence="9 10" id="KW-0227">DNA damage</keyword>
<evidence type="ECO:0000256" key="5">
    <source>
        <dbReference type="ARBA" id="ARBA00022705"/>
    </source>
</evidence>
<evidence type="ECO:0000256" key="2">
    <source>
        <dbReference type="ARBA" id="ARBA00008016"/>
    </source>
</evidence>
<evidence type="ECO:0000256" key="10">
    <source>
        <dbReference type="RuleBase" id="RU000578"/>
    </source>
</evidence>
<dbReference type="GO" id="GO:0003697">
    <property type="term" value="F:single-stranded DNA binding"/>
    <property type="evidence" value="ECO:0007669"/>
    <property type="project" value="UniProtKB-UniRule"/>
</dbReference>
<evidence type="ECO:0000256" key="3">
    <source>
        <dbReference type="ARBA" id="ARBA00020170"/>
    </source>
</evidence>
<dbReference type="Gene3D" id="3.40.50.300">
    <property type="entry name" value="P-loop containing nucleotide triphosphate hydrolases"/>
    <property type="match status" value="1"/>
</dbReference>
<evidence type="ECO:0000256" key="6">
    <source>
        <dbReference type="ARBA" id="ARBA00022741"/>
    </source>
</evidence>
<dbReference type="NCBIfam" id="TIGR00611">
    <property type="entry name" value="recf"/>
    <property type="match status" value="1"/>
</dbReference>
<name>A0A4U1IS31_9BACT</name>
<dbReference type="GO" id="GO:0006302">
    <property type="term" value="P:double-strand break repair"/>
    <property type="evidence" value="ECO:0007669"/>
    <property type="project" value="TreeGrafter"/>
</dbReference>
<keyword evidence="5 9" id="KW-0235">DNA replication</keyword>
<protein>
    <recommendedName>
        <fullName evidence="3 9">DNA replication and repair protein RecF</fullName>
    </recommendedName>
</protein>
<dbReference type="PANTHER" id="PTHR32182">
    <property type="entry name" value="DNA REPLICATION AND REPAIR PROTEIN RECF"/>
    <property type="match status" value="1"/>
</dbReference>
<dbReference type="PANTHER" id="PTHR32182:SF0">
    <property type="entry name" value="DNA REPLICATION AND REPAIR PROTEIN RECF"/>
    <property type="match status" value="1"/>
</dbReference>
<dbReference type="RefSeq" id="WP_136935287.1">
    <property type="nucleotide sequence ID" value="NZ_SSMQ01000083.1"/>
</dbReference>
<evidence type="ECO:0000256" key="4">
    <source>
        <dbReference type="ARBA" id="ARBA00022490"/>
    </source>
</evidence>
<evidence type="ECO:0000313" key="13">
    <source>
        <dbReference type="Proteomes" id="UP000309215"/>
    </source>
</evidence>
<dbReference type="InterPro" id="IPR001238">
    <property type="entry name" value="DNA-binding_RecF"/>
</dbReference>
<comment type="similarity">
    <text evidence="2 9 10">Belongs to the RecF family.</text>
</comment>
<keyword evidence="13" id="KW-1185">Reference proteome</keyword>
<dbReference type="Proteomes" id="UP000309215">
    <property type="component" value="Unassembled WGS sequence"/>
</dbReference>
<evidence type="ECO:0000256" key="7">
    <source>
        <dbReference type="ARBA" id="ARBA00022840"/>
    </source>
</evidence>
<evidence type="ECO:0000256" key="1">
    <source>
        <dbReference type="ARBA" id="ARBA00004496"/>
    </source>
</evidence>
<keyword evidence="7 9" id="KW-0067">ATP-binding</keyword>
<feature type="domain" description="RecF/RecN/SMC N-terminal" evidence="11">
    <location>
        <begin position="6"/>
        <end position="353"/>
    </location>
</feature>
<evidence type="ECO:0000259" key="11">
    <source>
        <dbReference type="Pfam" id="PF02463"/>
    </source>
</evidence>
<dbReference type="AlphaFoldDB" id="A0A4U1IS31"/>
<gene>
    <name evidence="9 12" type="primary">recF</name>
    <name evidence="12" type="ORF">E8A74_44715</name>
</gene>
<dbReference type="EMBL" id="SSMQ01000083">
    <property type="protein sequence ID" value="TKC97108.1"/>
    <property type="molecule type" value="Genomic_DNA"/>
</dbReference>
<dbReference type="OrthoDB" id="9803889at2"/>
<comment type="caution">
    <text evidence="12">The sequence shown here is derived from an EMBL/GenBank/DDBJ whole genome shotgun (WGS) entry which is preliminary data.</text>
</comment>
<proteinExistence type="inferred from homology"/>
<dbReference type="GO" id="GO:0006260">
    <property type="term" value="P:DNA replication"/>
    <property type="evidence" value="ECO:0007669"/>
    <property type="project" value="UniProtKB-UniRule"/>
</dbReference>
<dbReference type="GO" id="GO:0000731">
    <property type="term" value="P:DNA synthesis involved in DNA repair"/>
    <property type="evidence" value="ECO:0007669"/>
    <property type="project" value="TreeGrafter"/>
</dbReference>
<dbReference type="PROSITE" id="PS00618">
    <property type="entry name" value="RECF_2"/>
    <property type="match status" value="1"/>
</dbReference>
<evidence type="ECO:0000313" key="12">
    <source>
        <dbReference type="EMBL" id="TKC97108.1"/>
    </source>
</evidence>
<reference evidence="12 13" key="1">
    <citation type="submission" date="2019-04" db="EMBL/GenBank/DDBJ databases">
        <authorList>
            <person name="Li Y."/>
            <person name="Wang J."/>
        </authorList>
    </citation>
    <scope>NUCLEOTIDE SEQUENCE [LARGE SCALE GENOMIC DNA]</scope>
    <source>
        <strain evidence="12 13">DSM 14668</strain>
    </source>
</reference>
<feature type="binding site" evidence="9">
    <location>
        <begin position="33"/>
        <end position="40"/>
    </location>
    <ligand>
        <name>ATP</name>
        <dbReference type="ChEBI" id="CHEBI:30616"/>
    </ligand>
</feature>
<dbReference type="Pfam" id="PF02463">
    <property type="entry name" value="SMC_N"/>
    <property type="match status" value="1"/>
</dbReference>
<keyword evidence="8 9" id="KW-0238">DNA-binding</keyword>
<dbReference type="InterPro" id="IPR018078">
    <property type="entry name" value="DNA-binding_RecF_CS"/>
</dbReference>
<dbReference type="GO" id="GO:0005737">
    <property type="term" value="C:cytoplasm"/>
    <property type="evidence" value="ECO:0007669"/>
    <property type="project" value="UniProtKB-SubCell"/>
</dbReference>
<accession>A0A4U1IS31</accession>
<dbReference type="InterPro" id="IPR027417">
    <property type="entry name" value="P-loop_NTPase"/>
</dbReference>
<keyword evidence="9 10" id="KW-0234">DNA repair</keyword>
<sequence length="376" mass="40966">MNRLELERLSVRGLRVLSRVDMEPAPRLNVVWGNNGHGKTSVLEAIYFAATSKSFRTSRVGELVRHGEQAASVKARFVERGGALPALAREQTAAVQGKRVAVHIDGNRPRSLVEYATRSPVVVFHPEELTLSSGPAQGRRTLLDRLALFTRPESADARARYAHALKARHELLRRGADMPSSDTRELDAFEALCAEHGAALTRARAAAAEALVVELAGAFAQIAAPDLQLEARYAPGGSVDVETARAELERGRKRDAFRASAGFGPHRDELELRLGGHPARIVASQGQHRALTLALKAAETATIAKERGIEPLLLLDDVSSELDPERTGALFSFLALHRGQIFLTTTRPELIRAEDIPAEGRRDFRVFRGELDEGAG</sequence>
<dbReference type="HAMAP" id="MF_00365">
    <property type="entry name" value="RecF"/>
    <property type="match status" value="1"/>
</dbReference>
<dbReference type="InterPro" id="IPR003395">
    <property type="entry name" value="RecF/RecN/SMC_N"/>
</dbReference>
<comment type="function">
    <text evidence="9 10">The RecF protein is involved in DNA metabolism; it is required for DNA replication and normal SOS inducibility. RecF binds preferentially to single-stranded, linear DNA. It also seems to bind ATP.</text>
</comment>
<dbReference type="Gene3D" id="1.20.1050.90">
    <property type="entry name" value="RecF/RecN/SMC, N-terminal domain"/>
    <property type="match status" value="1"/>
</dbReference>
<dbReference type="SUPFAM" id="SSF52540">
    <property type="entry name" value="P-loop containing nucleoside triphosphate hydrolases"/>
    <property type="match status" value="1"/>
</dbReference>
<comment type="subcellular location">
    <subcellularLocation>
        <location evidence="1 9 10">Cytoplasm</location>
    </subcellularLocation>
</comment>
<dbReference type="InterPro" id="IPR042174">
    <property type="entry name" value="RecF_2"/>
</dbReference>
<evidence type="ECO:0000256" key="8">
    <source>
        <dbReference type="ARBA" id="ARBA00023125"/>
    </source>
</evidence>
<organism evidence="12 13">
    <name type="scientific">Polyangium fumosum</name>
    <dbReference type="NCBI Taxonomy" id="889272"/>
    <lineage>
        <taxon>Bacteria</taxon>
        <taxon>Pseudomonadati</taxon>
        <taxon>Myxococcota</taxon>
        <taxon>Polyangia</taxon>
        <taxon>Polyangiales</taxon>
        <taxon>Polyangiaceae</taxon>
        <taxon>Polyangium</taxon>
    </lineage>
</organism>
<dbReference type="GO" id="GO:0009432">
    <property type="term" value="P:SOS response"/>
    <property type="evidence" value="ECO:0007669"/>
    <property type="project" value="UniProtKB-UniRule"/>
</dbReference>
<keyword evidence="6 9" id="KW-0547">Nucleotide-binding</keyword>
<keyword evidence="9 10" id="KW-0742">SOS response</keyword>
<dbReference type="GO" id="GO:0005524">
    <property type="term" value="F:ATP binding"/>
    <property type="evidence" value="ECO:0007669"/>
    <property type="project" value="UniProtKB-UniRule"/>
</dbReference>
<keyword evidence="4 9" id="KW-0963">Cytoplasm</keyword>